<reference evidence="2" key="1">
    <citation type="journal article" date="2014" name="Front. Microbiol.">
        <title>High frequency of phylogenetically diverse reductive dehalogenase-homologous genes in deep subseafloor sedimentary metagenomes.</title>
        <authorList>
            <person name="Kawai M."/>
            <person name="Futagami T."/>
            <person name="Toyoda A."/>
            <person name="Takaki Y."/>
            <person name="Nishi S."/>
            <person name="Hori S."/>
            <person name="Arai W."/>
            <person name="Tsubouchi T."/>
            <person name="Morono Y."/>
            <person name="Uchiyama I."/>
            <person name="Ito T."/>
            <person name="Fujiyama A."/>
            <person name="Inagaki F."/>
            <person name="Takami H."/>
        </authorList>
    </citation>
    <scope>NUCLEOTIDE SEQUENCE</scope>
    <source>
        <strain evidence="2">Expedition CK06-06</strain>
    </source>
</reference>
<proteinExistence type="predicted"/>
<keyword evidence="1" id="KW-0472">Membrane</keyword>
<comment type="caution">
    <text evidence="2">The sequence shown here is derived from an EMBL/GenBank/DDBJ whole genome shotgun (WGS) entry which is preliminary data.</text>
</comment>
<gene>
    <name evidence="2" type="ORF">S03H2_22792</name>
</gene>
<protein>
    <submittedName>
        <fullName evidence="2">Uncharacterized protein</fullName>
    </submittedName>
</protein>
<evidence type="ECO:0000313" key="2">
    <source>
        <dbReference type="EMBL" id="GAH39890.1"/>
    </source>
</evidence>
<evidence type="ECO:0000256" key="1">
    <source>
        <dbReference type="SAM" id="Phobius"/>
    </source>
</evidence>
<keyword evidence="1" id="KW-0812">Transmembrane</keyword>
<dbReference type="EMBL" id="BARU01012332">
    <property type="protein sequence ID" value="GAH39890.1"/>
    <property type="molecule type" value="Genomic_DNA"/>
</dbReference>
<dbReference type="AlphaFoldDB" id="X1G4Y1"/>
<feature type="non-terminal residue" evidence="2">
    <location>
        <position position="1"/>
    </location>
</feature>
<keyword evidence="1" id="KW-1133">Transmembrane helix</keyword>
<sequence length="149" mass="16903">VGLKVCPQCWGRGEIAIKRGSKPLKIELCDMCYGSGTIEYKKSKPPNLEDYKMIKVPAWVYDNLKQAKLAIERKKLSIKSDFTSSNKCPRCKKPMETFKARFEYNRCLNCGYTQQKIDLSAAGNIALGIIIGLSTAALWQYLSDVKERR</sequence>
<accession>X1G4Y1</accession>
<feature type="transmembrane region" description="Helical" evidence="1">
    <location>
        <begin position="121"/>
        <end position="142"/>
    </location>
</feature>
<organism evidence="2">
    <name type="scientific">marine sediment metagenome</name>
    <dbReference type="NCBI Taxonomy" id="412755"/>
    <lineage>
        <taxon>unclassified sequences</taxon>
        <taxon>metagenomes</taxon>
        <taxon>ecological metagenomes</taxon>
    </lineage>
</organism>
<name>X1G4Y1_9ZZZZ</name>